<dbReference type="AlphaFoldDB" id="A0A835KFN4"/>
<keyword evidence="5 6" id="KW-0472">Membrane</keyword>
<name>A0A835KFN4_9POAL</name>
<evidence type="ECO:0000313" key="8">
    <source>
        <dbReference type="EMBL" id="KAF8726929.1"/>
    </source>
</evidence>
<dbReference type="PROSITE" id="PS50845">
    <property type="entry name" value="RETICULON"/>
    <property type="match status" value="1"/>
</dbReference>
<organism evidence="8 9">
    <name type="scientific">Digitaria exilis</name>
    <dbReference type="NCBI Taxonomy" id="1010633"/>
    <lineage>
        <taxon>Eukaryota</taxon>
        <taxon>Viridiplantae</taxon>
        <taxon>Streptophyta</taxon>
        <taxon>Embryophyta</taxon>
        <taxon>Tracheophyta</taxon>
        <taxon>Spermatophyta</taxon>
        <taxon>Magnoliopsida</taxon>
        <taxon>Liliopsida</taxon>
        <taxon>Poales</taxon>
        <taxon>Poaceae</taxon>
        <taxon>PACMAD clade</taxon>
        <taxon>Panicoideae</taxon>
        <taxon>Panicodae</taxon>
        <taxon>Paniceae</taxon>
        <taxon>Anthephorinae</taxon>
        <taxon>Digitaria</taxon>
    </lineage>
</organism>
<feature type="transmembrane region" description="Helical" evidence="6">
    <location>
        <begin position="251"/>
        <end position="269"/>
    </location>
</feature>
<dbReference type="InterPro" id="IPR003388">
    <property type="entry name" value="Reticulon"/>
</dbReference>
<evidence type="ECO:0000256" key="5">
    <source>
        <dbReference type="ARBA" id="ARBA00023136"/>
    </source>
</evidence>
<dbReference type="EMBL" id="JACEFO010001646">
    <property type="protein sequence ID" value="KAF8726929.1"/>
    <property type="molecule type" value="Genomic_DNA"/>
</dbReference>
<evidence type="ECO:0000256" key="3">
    <source>
        <dbReference type="ARBA" id="ARBA00022824"/>
    </source>
</evidence>
<reference evidence="8" key="1">
    <citation type="submission" date="2020-07" db="EMBL/GenBank/DDBJ databases">
        <title>Genome sequence and genetic diversity analysis of an under-domesticated orphan crop, white fonio (Digitaria exilis).</title>
        <authorList>
            <person name="Bennetzen J.L."/>
            <person name="Chen S."/>
            <person name="Ma X."/>
            <person name="Wang X."/>
            <person name="Yssel A.E.J."/>
            <person name="Chaluvadi S.R."/>
            <person name="Johnson M."/>
            <person name="Gangashetty P."/>
            <person name="Hamidou F."/>
            <person name="Sanogo M.D."/>
            <person name="Zwaenepoel A."/>
            <person name="Wallace J."/>
            <person name="Van De Peer Y."/>
            <person name="Van Deynze A."/>
        </authorList>
    </citation>
    <scope>NUCLEOTIDE SEQUENCE</scope>
    <source>
        <tissue evidence="8">Leaves</tissue>
    </source>
</reference>
<dbReference type="GO" id="GO:0009617">
    <property type="term" value="P:response to bacterium"/>
    <property type="evidence" value="ECO:0007669"/>
    <property type="project" value="InterPro"/>
</dbReference>
<evidence type="ECO:0000256" key="6">
    <source>
        <dbReference type="RuleBase" id="RU363132"/>
    </source>
</evidence>
<proteinExistence type="predicted"/>
<evidence type="ECO:0000256" key="1">
    <source>
        <dbReference type="ARBA" id="ARBA00004477"/>
    </source>
</evidence>
<protein>
    <recommendedName>
        <fullName evidence="6">Reticulon-like protein</fullName>
    </recommendedName>
</protein>
<keyword evidence="2 6" id="KW-0812">Transmembrane</keyword>
<evidence type="ECO:0000259" key="7">
    <source>
        <dbReference type="PROSITE" id="PS50845"/>
    </source>
</evidence>
<dbReference type="Proteomes" id="UP000636709">
    <property type="component" value="Unassembled WGS sequence"/>
</dbReference>
<dbReference type="PANTHER" id="PTHR10994:SF183">
    <property type="entry name" value="RETICULON-LIKE PROTEIN"/>
    <property type="match status" value="1"/>
</dbReference>
<feature type="domain" description="Reticulon" evidence="7">
    <location>
        <begin position="117"/>
        <end position="285"/>
    </location>
</feature>
<evidence type="ECO:0000256" key="2">
    <source>
        <dbReference type="ARBA" id="ARBA00022692"/>
    </source>
</evidence>
<feature type="transmembrane region" description="Helical" evidence="6">
    <location>
        <begin position="155"/>
        <end position="176"/>
    </location>
</feature>
<keyword evidence="3 6" id="KW-0256">Endoplasmic reticulum</keyword>
<comment type="caution">
    <text evidence="8">The sequence shown here is derived from an EMBL/GenBank/DDBJ whole genome shotgun (WGS) entry which is preliminary data.</text>
</comment>
<keyword evidence="4 6" id="KW-1133">Transmembrane helix</keyword>
<accession>A0A835KFN4</accession>
<dbReference type="PANTHER" id="PTHR10994">
    <property type="entry name" value="RETICULON"/>
    <property type="match status" value="1"/>
</dbReference>
<gene>
    <name evidence="8" type="ORF">HU200_019413</name>
</gene>
<sequence length="313" mass="34112">MIGGGRCAGACPCLPVGGVVVEPTPRRFQLIIPHVSSSSLYSLSLLIFWLGKFGGGAHGSSVLFLDSIPLAAPCFELPASNSIRSDSVPLRLPRLCSSMDDAPIATAGGTCAAGEFVWDVVLWRRGRADVSACLLAATAASWLLFYGPVRGGGGYTALSLASDVLLLLLTVLFVWAKAARLLNRPAPPVPELRVSRRAVDEAAALLRAALDAAFSGFHDIATGRDSLLFFRVFLCLWTVSIVGSLTDFPTFCYASVVATLTLPALYQKYQERIDRYMRFAYKNLRMYEMVYERLSMKCFVRVRDLVMEVLKDP</sequence>
<evidence type="ECO:0000256" key="4">
    <source>
        <dbReference type="ARBA" id="ARBA00022989"/>
    </source>
</evidence>
<comment type="subcellular location">
    <subcellularLocation>
        <location evidence="1 6">Endoplasmic reticulum membrane</location>
        <topology evidence="1 6">Multi-pass membrane protein</topology>
    </subcellularLocation>
</comment>
<dbReference type="Pfam" id="PF02453">
    <property type="entry name" value="Reticulon"/>
    <property type="match status" value="1"/>
</dbReference>
<keyword evidence="9" id="KW-1185">Reference proteome</keyword>
<dbReference type="InterPro" id="IPR045064">
    <property type="entry name" value="Reticulon-like"/>
</dbReference>
<feature type="transmembrane region" description="Helical" evidence="6">
    <location>
        <begin position="130"/>
        <end position="149"/>
    </location>
</feature>
<dbReference type="OrthoDB" id="567788at2759"/>
<evidence type="ECO:0000313" key="9">
    <source>
        <dbReference type="Proteomes" id="UP000636709"/>
    </source>
</evidence>
<dbReference type="GO" id="GO:0005789">
    <property type="term" value="C:endoplasmic reticulum membrane"/>
    <property type="evidence" value="ECO:0007669"/>
    <property type="project" value="UniProtKB-SubCell"/>
</dbReference>
<feature type="transmembrane region" description="Helical" evidence="6">
    <location>
        <begin position="228"/>
        <end position="245"/>
    </location>
</feature>